<keyword evidence="7" id="KW-1185">Reference proteome</keyword>
<dbReference type="CDD" id="cd00054">
    <property type="entry name" value="EGF_CA"/>
    <property type="match status" value="1"/>
</dbReference>
<feature type="chain" id="PRO_5045941100" description="EGF-like domain-containing protein" evidence="2">
    <location>
        <begin position="25"/>
        <end position="317"/>
    </location>
</feature>
<dbReference type="SUPFAM" id="SSF57414">
    <property type="entry name" value="Hairpin loop containing domain-like"/>
    <property type="match status" value="1"/>
</dbReference>
<dbReference type="EMBL" id="CALNXI010001087">
    <property type="protein sequence ID" value="CAH3154906.1"/>
    <property type="molecule type" value="Genomic_DNA"/>
</dbReference>
<dbReference type="PROSITE" id="PS50022">
    <property type="entry name" value="FA58C_3"/>
    <property type="match status" value="1"/>
</dbReference>
<dbReference type="Gene3D" id="2.10.25.10">
    <property type="entry name" value="Laminin"/>
    <property type="match status" value="1"/>
</dbReference>
<dbReference type="Pfam" id="PF00024">
    <property type="entry name" value="PAN_1"/>
    <property type="match status" value="1"/>
</dbReference>
<dbReference type="PANTHER" id="PTHR24543:SF335">
    <property type="entry name" value="EGF-LIKE REPEAT AND DISCOIDIN I-LIKE DOMAIN-CONTAINING PROTEIN 3"/>
    <property type="match status" value="1"/>
</dbReference>
<dbReference type="InterPro" id="IPR003609">
    <property type="entry name" value="Pan_app"/>
</dbReference>
<dbReference type="InterPro" id="IPR000421">
    <property type="entry name" value="FA58C"/>
</dbReference>
<keyword evidence="2" id="KW-0732">Signal</keyword>
<evidence type="ECO:0000259" key="3">
    <source>
        <dbReference type="PROSITE" id="PS50022"/>
    </source>
</evidence>
<evidence type="ECO:0000313" key="7">
    <source>
        <dbReference type="Proteomes" id="UP001159427"/>
    </source>
</evidence>
<organism evidence="6 7">
    <name type="scientific">Porites evermanni</name>
    <dbReference type="NCBI Taxonomy" id="104178"/>
    <lineage>
        <taxon>Eukaryota</taxon>
        <taxon>Metazoa</taxon>
        <taxon>Cnidaria</taxon>
        <taxon>Anthozoa</taxon>
        <taxon>Hexacorallia</taxon>
        <taxon>Scleractinia</taxon>
        <taxon>Fungiina</taxon>
        <taxon>Poritidae</taxon>
        <taxon>Porites</taxon>
    </lineage>
</organism>
<dbReference type="PROSITE" id="PS50026">
    <property type="entry name" value="EGF_3"/>
    <property type="match status" value="1"/>
</dbReference>
<name>A0ABN8Q180_9CNID</name>
<evidence type="ECO:0000256" key="2">
    <source>
        <dbReference type="SAM" id="SignalP"/>
    </source>
</evidence>
<dbReference type="CDD" id="cd00057">
    <property type="entry name" value="FA58C"/>
    <property type="match status" value="1"/>
</dbReference>
<evidence type="ECO:0000256" key="1">
    <source>
        <dbReference type="PROSITE-ProRule" id="PRU00076"/>
    </source>
</evidence>
<dbReference type="SUPFAM" id="SSF57196">
    <property type="entry name" value="EGF/Laminin"/>
    <property type="match status" value="1"/>
</dbReference>
<feature type="domain" description="EGF-like" evidence="4">
    <location>
        <begin position="106"/>
        <end position="141"/>
    </location>
</feature>
<evidence type="ECO:0008006" key="8">
    <source>
        <dbReference type="Google" id="ProtNLM"/>
    </source>
</evidence>
<comment type="caution">
    <text evidence="1">Lacks conserved residue(s) required for the propagation of feature annotation.</text>
</comment>
<gene>
    <name evidence="6" type="ORF">PEVE_00001547</name>
</gene>
<dbReference type="Gene3D" id="3.50.4.10">
    <property type="entry name" value="Hepatocyte Growth Factor"/>
    <property type="match status" value="1"/>
</dbReference>
<keyword evidence="1" id="KW-1015">Disulfide bond</keyword>
<dbReference type="Pfam" id="PF00754">
    <property type="entry name" value="F5_F8_type_C"/>
    <property type="match status" value="1"/>
</dbReference>
<sequence length="317" mass="35623">MSPLLPYLEFTIFLIIPLSKTTAGFNSCRADVSNKNHALIGHTLKTLKNKRFESCTYSCELDLQCFSVNYVPTLKTCQLNNASKSFFPGDFIKQKGTIYMEMVIREYHPCNGMRCENGGTCVTRPTVMCRCHARFSGLHCESKKISLLKRSNEGSPSFLCSPASRLSGAPRRLGGKRKERLQLPLGMESGAIPDDKITASTFKTGYEARKARLNRNSCWMPLQDRNTEYIKINFTSVTNVSAIATQGAPNDGCWVTSFSLQWFVNNQLVTDRKPYQANEDKNTVVNNTLSPPIQAIIIRIRPESWSSCIAMRLELYG</sequence>
<dbReference type="Proteomes" id="UP001159427">
    <property type="component" value="Unassembled WGS sequence"/>
</dbReference>
<dbReference type="PROSITE" id="PS50948">
    <property type="entry name" value="PAN"/>
    <property type="match status" value="1"/>
</dbReference>
<dbReference type="SMART" id="SM00231">
    <property type="entry name" value="FA58C"/>
    <property type="match status" value="1"/>
</dbReference>
<dbReference type="SUPFAM" id="SSF49785">
    <property type="entry name" value="Galactose-binding domain-like"/>
    <property type="match status" value="1"/>
</dbReference>
<evidence type="ECO:0000259" key="4">
    <source>
        <dbReference type="PROSITE" id="PS50026"/>
    </source>
</evidence>
<evidence type="ECO:0000259" key="5">
    <source>
        <dbReference type="PROSITE" id="PS50948"/>
    </source>
</evidence>
<accession>A0ABN8Q180</accession>
<feature type="domain" description="F5/8 type C" evidence="3">
    <location>
        <begin position="180"/>
        <end position="317"/>
    </location>
</feature>
<feature type="disulfide bond" evidence="1">
    <location>
        <begin position="131"/>
        <end position="140"/>
    </location>
</feature>
<feature type="domain" description="Apple" evidence="5">
    <location>
        <begin position="28"/>
        <end position="104"/>
    </location>
</feature>
<protein>
    <recommendedName>
        <fullName evidence="8">EGF-like domain-containing protein</fullName>
    </recommendedName>
</protein>
<dbReference type="SMART" id="SM00181">
    <property type="entry name" value="EGF"/>
    <property type="match status" value="1"/>
</dbReference>
<comment type="caution">
    <text evidence="6">The sequence shown here is derived from an EMBL/GenBank/DDBJ whole genome shotgun (WGS) entry which is preliminary data.</text>
</comment>
<dbReference type="PANTHER" id="PTHR24543">
    <property type="entry name" value="MULTICOPPER OXIDASE-RELATED"/>
    <property type="match status" value="1"/>
</dbReference>
<dbReference type="InterPro" id="IPR000742">
    <property type="entry name" value="EGF"/>
</dbReference>
<reference evidence="6 7" key="1">
    <citation type="submission" date="2022-05" db="EMBL/GenBank/DDBJ databases">
        <authorList>
            <consortium name="Genoscope - CEA"/>
            <person name="William W."/>
        </authorList>
    </citation>
    <scope>NUCLEOTIDE SEQUENCE [LARGE SCALE GENOMIC DNA]</scope>
</reference>
<evidence type="ECO:0000313" key="6">
    <source>
        <dbReference type="EMBL" id="CAH3154906.1"/>
    </source>
</evidence>
<dbReference type="PROSITE" id="PS00022">
    <property type="entry name" value="EGF_1"/>
    <property type="match status" value="1"/>
</dbReference>
<dbReference type="Gene3D" id="2.60.120.260">
    <property type="entry name" value="Galactose-binding domain-like"/>
    <property type="match status" value="1"/>
</dbReference>
<feature type="signal peptide" evidence="2">
    <location>
        <begin position="1"/>
        <end position="24"/>
    </location>
</feature>
<dbReference type="InterPro" id="IPR008979">
    <property type="entry name" value="Galactose-bd-like_sf"/>
</dbReference>
<keyword evidence="1" id="KW-0245">EGF-like domain</keyword>
<proteinExistence type="predicted"/>